<sequence>MANSRANSGPASDFGACGMFTVESPLTADHRACADLFALYMYNLYRRKELTNMWSTLCKSYERGMDAYAELLHRNPALKPMLESIAAQLKRGSVVGYDKATGGRVKPVDADIFKSKAGSTRQGRARATATMAISMKSMNLTVGEKTEILGSKIPRHAPAIMRRLACVSLLWLTASSEPHSPKLRGRPKQSSTSITWAVEGDCIAEGACVSSPGYPGSYANDDGCTITLLQRPSVVRILAFSTEARYDRLVIEGRAFSGSGEGVIGTSFPIWSEISWTSDDSVASTGWELCIEEPPSCEDGLQLRPVPVSDCPAVSELLGSCDAAQPGELCEGDGSCGTRTDINNCYDAQYSYPASRDVYQKATGTSRTVTTTLSSVTSMTSTTLTATLGAASGQPSWSVWGDCQLAGACVRSSNYPGEYGGDEQCTMAAPLPSVVTFAAFSTEIGYDQVTLNGASYSGQTPEGKTMVVWTNISWISDESVSGGGWELCLDPLPSCADGLLLAPVAAKDCPDPSEPLRLCDSAEPGELCEGGASCGTREDINNCYDRFYSHPPSRDVYRKTAGTTRTLTTTTTTVKTQTTYTGTRPLVFGSYSGPVPWVVDGDCGTFGACAESPNFPQPYGNRQSCTLSLPQPSVVRVTFFSTEDGFDEMYVNGDAYSGQSIAGTKMVVWTNITWASDDSVTGDGWQLCVEAPPYCSDGLGLVPVAVSECLLPSDVLPSCAEAAPGGLCEANGDCGTRTDVNNCYDSAYTYPASRDVYRKLSGTTSTTLTATTSSETTQTSTVTVTVTQITGFWEGPAPWTVEGPCRVHGACVESPRFPLPYSSGEACSLSLPRPSVVQVTAFSAEDEDLLTINGEAVLGEGLEGKVFTVWSNISWSSSGTGKGWQICFEEPPSCADGLPLTPVPVSDCPAPALGPLPGCGSANGGELCLGDGQCGTRDDINNCYDAAFTYPPSLDVYRKGRGTTKTSTTVSSATQTTSVTLTTTHWYEEGPWRLVGSCTVTADCAKTSGDGMCTFTLPRGTPVKVTHAGSANSEIFSINGVELTPSSIGETFVVDTEISWKSDQDRTESWWEVCIETPSCSDGLGVLPVDSAECPASTADLLSCGAAQPGDLCLGDGECLTYSGLNNCPPNAIYIKEVGTTLTVSSTTSLTATFTPSAWQVTGPCTLSGTCVQSPNYPEPYGPNERCEFSLPPNSVVTIVDFATELNYDRLSINGRDYSGPGHAIVGKPFLVESLSWRTDESRSDRGWQLCLQESRSGAEEAPKGALRLI</sequence>
<dbReference type="InterPro" id="IPR035914">
    <property type="entry name" value="Sperma_CUB_dom_sf"/>
</dbReference>
<accession>A0A1Q9DLZ6</accession>
<proteinExistence type="predicted"/>
<gene>
    <name evidence="3" type="ORF">AK812_SmicGene21623</name>
</gene>
<dbReference type="AlphaFoldDB" id="A0A1Q9DLZ6"/>
<comment type="caution">
    <text evidence="3">The sequence shown here is derived from an EMBL/GenBank/DDBJ whole genome shotgun (WGS) entry which is preliminary data.</text>
</comment>
<name>A0A1Q9DLZ6_SYMMI</name>
<dbReference type="OrthoDB" id="418061at2759"/>
<dbReference type="Proteomes" id="UP000186817">
    <property type="component" value="Unassembled WGS sequence"/>
</dbReference>
<protein>
    <recommendedName>
        <fullName evidence="5">CUB domain-containing protein</fullName>
    </recommendedName>
</protein>
<keyword evidence="4" id="KW-1185">Reference proteome</keyword>
<dbReference type="PANTHER" id="PTHR24251">
    <property type="entry name" value="OVOCHYMASE-RELATED"/>
    <property type="match status" value="1"/>
</dbReference>
<dbReference type="InterPro" id="IPR000859">
    <property type="entry name" value="CUB_dom"/>
</dbReference>
<keyword evidence="2" id="KW-1015">Disulfide bond</keyword>
<dbReference type="EMBL" id="LSRX01000477">
    <property type="protein sequence ID" value="OLP96173.1"/>
    <property type="molecule type" value="Genomic_DNA"/>
</dbReference>
<evidence type="ECO:0000313" key="4">
    <source>
        <dbReference type="Proteomes" id="UP000186817"/>
    </source>
</evidence>
<dbReference type="SUPFAM" id="SSF49854">
    <property type="entry name" value="Spermadhesin, CUB domain"/>
    <property type="match status" value="1"/>
</dbReference>
<keyword evidence="1" id="KW-0677">Repeat</keyword>
<reference evidence="3 4" key="1">
    <citation type="submission" date="2016-02" db="EMBL/GenBank/DDBJ databases">
        <title>Genome analysis of coral dinoflagellate symbionts highlights evolutionary adaptations to a symbiotic lifestyle.</title>
        <authorList>
            <person name="Aranda M."/>
            <person name="Li Y."/>
            <person name="Liew Y.J."/>
            <person name="Baumgarten S."/>
            <person name="Simakov O."/>
            <person name="Wilson M."/>
            <person name="Piel J."/>
            <person name="Ashoor H."/>
            <person name="Bougouffa S."/>
            <person name="Bajic V.B."/>
            <person name="Ryu T."/>
            <person name="Ravasi T."/>
            <person name="Bayer T."/>
            <person name="Micklem G."/>
            <person name="Kim H."/>
            <person name="Bhak J."/>
            <person name="Lajeunesse T.C."/>
            <person name="Voolstra C.R."/>
        </authorList>
    </citation>
    <scope>NUCLEOTIDE SEQUENCE [LARGE SCALE GENOMIC DNA]</scope>
    <source>
        <strain evidence="3 4">CCMP2467</strain>
    </source>
</reference>
<evidence type="ECO:0000313" key="3">
    <source>
        <dbReference type="EMBL" id="OLP96173.1"/>
    </source>
</evidence>
<organism evidence="3 4">
    <name type="scientific">Symbiodinium microadriaticum</name>
    <name type="common">Dinoflagellate</name>
    <name type="synonym">Zooxanthella microadriatica</name>
    <dbReference type="NCBI Taxonomy" id="2951"/>
    <lineage>
        <taxon>Eukaryota</taxon>
        <taxon>Sar</taxon>
        <taxon>Alveolata</taxon>
        <taxon>Dinophyceae</taxon>
        <taxon>Suessiales</taxon>
        <taxon>Symbiodiniaceae</taxon>
        <taxon>Symbiodinium</taxon>
    </lineage>
</organism>
<evidence type="ECO:0000256" key="2">
    <source>
        <dbReference type="ARBA" id="ARBA00023157"/>
    </source>
</evidence>
<evidence type="ECO:0008006" key="5">
    <source>
        <dbReference type="Google" id="ProtNLM"/>
    </source>
</evidence>
<dbReference type="CDD" id="cd00041">
    <property type="entry name" value="CUB"/>
    <property type="match status" value="1"/>
</dbReference>
<evidence type="ECO:0000256" key="1">
    <source>
        <dbReference type="ARBA" id="ARBA00022737"/>
    </source>
</evidence>